<dbReference type="InterPro" id="IPR008042">
    <property type="entry name" value="Retrotrans_Pao"/>
</dbReference>
<comment type="caution">
    <text evidence="2">The sequence shown here is derived from an EMBL/GenBank/DDBJ whole genome shotgun (WGS) entry which is preliminary data.</text>
</comment>
<feature type="domain" description="DUF5641" evidence="1">
    <location>
        <begin position="78"/>
        <end position="115"/>
    </location>
</feature>
<sequence length="115" mass="13129">MRRKIIRYVSSSYDPLGWVTPSIMTARVMIQKLWLTGYTWYKEAPSGFLSKWTRYREALVSGVPHQIPLPVSVGSSINGDIVVVKKDCLPLCKWIYGKIIDTHPGLGRFVRVFTV</sequence>
<dbReference type="Pfam" id="PF18701">
    <property type="entry name" value="DUF5641"/>
    <property type="match status" value="1"/>
</dbReference>
<gene>
    <name evidence="2" type="ORF">EEDITHA_LOCUS10954</name>
</gene>
<accession>A0AAU9UCG9</accession>
<proteinExistence type="predicted"/>
<evidence type="ECO:0000313" key="3">
    <source>
        <dbReference type="Proteomes" id="UP001153954"/>
    </source>
</evidence>
<organism evidence="2 3">
    <name type="scientific">Euphydryas editha</name>
    <name type="common">Edith's checkerspot</name>
    <dbReference type="NCBI Taxonomy" id="104508"/>
    <lineage>
        <taxon>Eukaryota</taxon>
        <taxon>Metazoa</taxon>
        <taxon>Ecdysozoa</taxon>
        <taxon>Arthropoda</taxon>
        <taxon>Hexapoda</taxon>
        <taxon>Insecta</taxon>
        <taxon>Pterygota</taxon>
        <taxon>Neoptera</taxon>
        <taxon>Endopterygota</taxon>
        <taxon>Lepidoptera</taxon>
        <taxon>Glossata</taxon>
        <taxon>Ditrysia</taxon>
        <taxon>Papilionoidea</taxon>
        <taxon>Nymphalidae</taxon>
        <taxon>Nymphalinae</taxon>
        <taxon>Euphydryas</taxon>
    </lineage>
</organism>
<name>A0AAU9UCG9_EUPED</name>
<dbReference type="InterPro" id="IPR040676">
    <property type="entry name" value="DUF5641"/>
</dbReference>
<dbReference type="PANTHER" id="PTHR47331">
    <property type="entry name" value="PHD-TYPE DOMAIN-CONTAINING PROTEIN"/>
    <property type="match status" value="1"/>
</dbReference>
<dbReference type="Pfam" id="PF05380">
    <property type="entry name" value="Peptidase_A17"/>
    <property type="match status" value="1"/>
</dbReference>
<evidence type="ECO:0000313" key="2">
    <source>
        <dbReference type="EMBL" id="CAH2095512.1"/>
    </source>
</evidence>
<dbReference type="AlphaFoldDB" id="A0AAU9UCG9"/>
<keyword evidence="3" id="KW-1185">Reference proteome</keyword>
<dbReference type="Proteomes" id="UP001153954">
    <property type="component" value="Unassembled WGS sequence"/>
</dbReference>
<reference evidence="2" key="1">
    <citation type="submission" date="2022-03" db="EMBL/GenBank/DDBJ databases">
        <authorList>
            <person name="Tunstrom K."/>
        </authorList>
    </citation>
    <scope>NUCLEOTIDE SEQUENCE</scope>
</reference>
<protein>
    <recommendedName>
        <fullName evidence="1">DUF5641 domain-containing protein</fullName>
    </recommendedName>
</protein>
<evidence type="ECO:0000259" key="1">
    <source>
        <dbReference type="Pfam" id="PF18701"/>
    </source>
</evidence>
<dbReference type="EMBL" id="CAKOGL010000015">
    <property type="protein sequence ID" value="CAH2095512.1"/>
    <property type="molecule type" value="Genomic_DNA"/>
</dbReference>